<feature type="compositionally biased region" description="Basic and acidic residues" evidence="1">
    <location>
        <begin position="181"/>
        <end position="191"/>
    </location>
</feature>
<dbReference type="AlphaFoldDB" id="A0A565CRF1"/>
<feature type="compositionally biased region" description="Polar residues" evidence="1">
    <location>
        <begin position="166"/>
        <end position="178"/>
    </location>
</feature>
<gene>
    <name evidence="2" type="ORF">ANE_LOCUS26663</name>
</gene>
<reference evidence="2" key="1">
    <citation type="submission" date="2019-07" db="EMBL/GenBank/DDBJ databases">
        <authorList>
            <person name="Dittberner H."/>
        </authorList>
    </citation>
    <scope>NUCLEOTIDE SEQUENCE [LARGE SCALE GENOMIC DNA]</scope>
</reference>
<dbReference type="EMBL" id="CABITT030000008">
    <property type="protein sequence ID" value="VVB16219.1"/>
    <property type="molecule type" value="Genomic_DNA"/>
</dbReference>
<dbReference type="Proteomes" id="UP000489600">
    <property type="component" value="Unassembled WGS sequence"/>
</dbReference>
<evidence type="ECO:0000313" key="3">
    <source>
        <dbReference type="Proteomes" id="UP000489600"/>
    </source>
</evidence>
<keyword evidence="3" id="KW-1185">Reference proteome</keyword>
<feature type="compositionally biased region" description="Basic residues" evidence="1">
    <location>
        <begin position="114"/>
        <end position="127"/>
    </location>
</feature>
<name>A0A565CRF1_9BRAS</name>
<organism evidence="2 3">
    <name type="scientific">Arabis nemorensis</name>
    <dbReference type="NCBI Taxonomy" id="586526"/>
    <lineage>
        <taxon>Eukaryota</taxon>
        <taxon>Viridiplantae</taxon>
        <taxon>Streptophyta</taxon>
        <taxon>Embryophyta</taxon>
        <taxon>Tracheophyta</taxon>
        <taxon>Spermatophyta</taxon>
        <taxon>Magnoliopsida</taxon>
        <taxon>eudicotyledons</taxon>
        <taxon>Gunneridae</taxon>
        <taxon>Pentapetalae</taxon>
        <taxon>rosids</taxon>
        <taxon>malvids</taxon>
        <taxon>Brassicales</taxon>
        <taxon>Brassicaceae</taxon>
        <taxon>Arabideae</taxon>
        <taxon>Arabis</taxon>
    </lineage>
</organism>
<protein>
    <submittedName>
        <fullName evidence="2">Uncharacterized protein</fullName>
    </submittedName>
</protein>
<feature type="compositionally biased region" description="Basic residues" evidence="1">
    <location>
        <begin position="79"/>
        <end position="89"/>
    </location>
</feature>
<feature type="region of interest" description="Disordered" evidence="1">
    <location>
        <begin position="1"/>
        <end position="212"/>
    </location>
</feature>
<evidence type="ECO:0000313" key="2">
    <source>
        <dbReference type="EMBL" id="VVB16219.1"/>
    </source>
</evidence>
<accession>A0A565CRF1</accession>
<feature type="compositionally biased region" description="Low complexity" evidence="1">
    <location>
        <begin position="136"/>
        <end position="151"/>
    </location>
</feature>
<sequence>MLNKKQSHIPDPVSTEAESRSANQIESPAAVGVSNPTPARPSWREIDNCPRLKRLSEPASTQVLPVQTEVPVLVEQSGKKKQKKKKVKKQVGEPTSAKTRTDYLLPQEGIVLKTPKHYSKKKSSFKGKGKEIQAVSSSPGSDLGSSSSSSSSEHHDDSDSDSSSDGNTQQVDNSQFTKVLTKKERQQEKRSLGSRSKHNNRSNECGLIFLEY</sequence>
<evidence type="ECO:0000256" key="1">
    <source>
        <dbReference type="SAM" id="MobiDB-lite"/>
    </source>
</evidence>
<proteinExistence type="predicted"/>
<comment type="caution">
    <text evidence="2">The sequence shown here is derived from an EMBL/GenBank/DDBJ whole genome shotgun (WGS) entry which is preliminary data.</text>
</comment>
<feature type="compositionally biased region" description="Basic and acidic residues" evidence="1">
    <location>
        <begin position="42"/>
        <end position="56"/>
    </location>
</feature>